<keyword evidence="4" id="KW-1185">Reference proteome</keyword>
<dbReference type="OrthoDB" id="10580639at2759"/>
<dbReference type="STRING" id="1168221.R7YMH9"/>
<gene>
    <name evidence="3" type="ORF">W97_02314</name>
</gene>
<feature type="region of interest" description="Disordered" evidence="1">
    <location>
        <begin position="383"/>
        <end position="404"/>
    </location>
</feature>
<evidence type="ECO:0000259" key="2">
    <source>
        <dbReference type="Pfam" id="PF25534"/>
    </source>
</evidence>
<dbReference type="RefSeq" id="XP_007778404.1">
    <property type="nucleotide sequence ID" value="XM_007780214.1"/>
</dbReference>
<evidence type="ECO:0000256" key="1">
    <source>
        <dbReference type="SAM" id="MobiDB-lite"/>
    </source>
</evidence>
<dbReference type="PANTHER" id="PTHR36223">
    <property type="entry name" value="BETA-LACTAMASE-TYPE TRANSPEPTIDASE FOLD DOMAIN CONTAINING PROTEIN"/>
    <property type="match status" value="1"/>
</dbReference>
<dbReference type="GeneID" id="19899625"/>
<feature type="compositionally biased region" description="Polar residues" evidence="1">
    <location>
        <begin position="233"/>
        <end position="244"/>
    </location>
</feature>
<feature type="domain" description="DUF7918" evidence="2">
    <location>
        <begin position="18"/>
        <end position="223"/>
    </location>
</feature>
<feature type="compositionally biased region" description="Polar residues" evidence="1">
    <location>
        <begin position="280"/>
        <end position="295"/>
    </location>
</feature>
<dbReference type="InterPro" id="IPR057678">
    <property type="entry name" value="DUF7918"/>
</dbReference>
<evidence type="ECO:0000313" key="4">
    <source>
        <dbReference type="Proteomes" id="UP000016924"/>
    </source>
</evidence>
<dbReference type="EMBL" id="JH767561">
    <property type="protein sequence ID" value="EON63087.1"/>
    <property type="molecule type" value="Genomic_DNA"/>
</dbReference>
<accession>R7YMH9</accession>
<dbReference type="Proteomes" id="UP000016924">
    <property type="component" value="Unassembled WGS sequence"/>
</dbReference>
<dbReference type="PANTHER" id="PTHR36223:SF1">
    <property type="entry name" value="TRANSCRIPTION ELONGATION FACTOR EAF N-TERMINAL DOMAIN-CONTAINING PROTEIN"/>
    <property type="match status" value="1"/>
</dbReference>
<dbReference type="HOGENOM" id="CLU_615402_0_0_1"/>
<dbReference type="Pfam" id="PF25534">
    <property type="entry name" value="DUF7918"/>
    <property type="match status" value="1"/>
</dbReference>
<feature type="region of interest" description="Disordered" evidence="1">
    <location>
        <begin position="233"/>
        <end position="332"/>
    </location>
</feature>
<reference evidence="4" key="1">
    <citation type="submission" date="2012-06" db="EMBL/GenBank/DDBJ databases">
        <title>The genome sequence of Coniosporium apollinis CBS 100218.</title>
        <authorList>
            <consortium name="The Broad Institute Genome Sequencing Platform"/>
            <person name="Cuomo C."/>
            <person name="Gorbushina A."/>
            <person name="Noack S."/>
            <person name="Walker B."/>
            <person name="Young S.K."/>
            <person name="Zeng Q."/>
            <person name="Gargeya S."/>
            <person name="Fitzgerald M."/>
            <person name="Haas B."/>
            <person name="Abouelleil A."/>
            <person name="Alvarado L."/>
            <person name="Arachchi H.M."/>
            <person name="Berlin A.M."/>
            <person name="Chapman S.B."/>
            <person name="Goldberg J."/>
            <person name="Griggs A."/>
            <person name="Gujja S."/>
            <person name="Hansen M."/>
            <person name="Howarth C."/>
            <person name="Imamovic A."/>
            <person name="Larimer J."/>
            <person name="McCowan C."/>
            <person name="Montmayeur A."/>
            <person name="Murphy C."/>
            <person name="Neiman D."/>
            <person name="Pearson M."/>
            <person name="Priest M."/>
            <person name="Roberts A."/>
            <person name="Saif S."/>
            <person name="Shea T."/>
            <person name="Sisk P."/>
            <person name="Sykes S."/>
            <person name="Wortman J."/>
            <person name="Nusbaum C."/>
            <person name="Birren B."/>
        </authorList>
    </citation>
    <scope>NUCLEOTIDE SEQUENCE [LARGE SCALE GENOMIC DNA]</scope>
    <source>
        <strain evidence="4">CBS 100218</strain>
    </source>
</reference>
<evidence type="ECO:0000313" key="3">
    <source>
        <dbReference type="EMBL" id="EON63087.1"/>
    </source>
</evidence>
<protein>
    <recommendedName>
        <fullName evidence="2">DUF7918 domain-containing protein</fullName>
    </recommendedName>
</protein>
<proteinExistence type="predicted"/>
<dbReference type="AlphaFoldDB" id="R7YMH9"/>
<name>R7YMH9_CONA1</name>
<organism evidence="3 4">
    <name type="scientific">Coniosporium apollinis (strain CBS 100218)</name>
    <name type="common">Rock-inhabiting black yeast</name>
    <dbReference type="NCBI Taxonomy" id="1168221"/>
    <lineage>
        <taxon>Eukaryota</taxon>
        <taxon>Fungi</taxon>
        <taxon>Dikarya</taxon>
        <taxon>Ascomycota</taxon>
        <taxon>Pezizomycotina</taxon>
        <taxon>Dothideomycetes</taxon>
        <taxon>Dothideomycetes incertae sedis</taxon>
        <taxon>Coniosporium</taxon>
    </lineage>
</organism>
<sequence length="445" mass="49143">MLYAKHNPIEVYIQSVEKGTRYKEYPRNDNGILSDDESRVCYIEAVDDDQYSIVVVLQRGFRYRRAQGIKISYKIDDVTYVNEFTYTAVDDQCEQATFRFGKLALDEDIEADNKDSAIGRIKVTVRRGKEVTKQLKRPRTPNTTEVRGLPGTSFEATMSKSVFKQGISHSTRLVGTGKRHLRRTSMSSTSTRFVPLGRTHGREFVFEFYYRSRMTLQHLGKIPFTPIIEPQQDTVSSDSVGNTEAQTAAAAQAGDMTDGGLVSHSRQQLPSLKREPLPDFSSTQPAAPTVAQTGDTADGRSAGDGGQQPSSVKRELSPTSPNAPPAAPPAKRIKTVDLTLVDSPPLSVQQTKPDTKRETPLVPLRSIPTLDLTAEEHVNAPVIKNESGGHAGGAGAASGTDAHDDMDEEALRLKLEEIQARLKLEEIQVRLRLKQIEKSKARPQL</sequence>